<keyword evidence="6" id="KW-1185">Reference proteome</keyword>
<dbReference type="Proteomes" id="UP000265040">
    <property type="component" value="Chromosome 18"/>
</dbReference>
<evidence type="ECO:0000313" key="6">
    <source>
        <dbReference type="Proteomes" id="UP000265040"/>
    </source>
</evidence>
<dbReference type="InterPro" id="IPR013783">
    <property type="entry name" value="Ig-like_fold"/>
</dbReference>
<name>A0A3Q1JZ21_ANATE</name>
<dbReference type="GeneTree" id="ENSGT00940000163711"/>
<dbReference type="GO" id="GO:0007166">
    <property type="term" value="P:cell surface receptor signaling pathway"/>
    <property type="evidence" value="ECO:0007669"/>
    <property type="project" value="TreeGrafter"/>
</dbReference>
<feature type="signal peptide" evidence="3">
    <location>
        <begin position="1"/>
        <end position="25"/>
    </location>
</feature>
<keyword evidence="2" id="KW-1015">Disulfide bond</keyword>
<dbReference type="OMA" id="GWMVRRN"/>
<dbReference type="PANTHER" id="PTHR11481:SF64">
    <property type="entry name" value="FC RECEPTOR-LIKE PROTEIN 4"/>
    <property type="match status" value="1"/>
</dbReference>
<dbReference type="AlphaFoldDB" id="A0A3Q1JZ21"/>
<organism evidence="5 6">
    <name type="scientific">Anabas testudineus</name>
    <name type="common">Climbing perch</name>
    <name type="synonym">Anthias testudineus</name>
    <dbReference type="NCBI Taxonomy" id="64144"/>
    <lineage>
        <taxon>Eukaryota</taxon>
        <taxon>Metazoa</taxon>
        <taxon>Chordata</taxon>
        <taxon>Craniata</taxon>
        <taxon>Vertebrata</taxon>
        <taxon>Euteleostomi</taxon>
        <taxon>Actinopterygii</taxon>
        <taxon>Neopterygii</taxon>
        <taxon>Teleostei</taxon>
        <taxon>Neoteleostei</taxon>
        <taxon>Acanthomorphata</taxon>
        <taxon>Anabantaria</taxon>
        <taxon>Anabantiformes</taxon>
        <taxon>Anabantoidei</taxon>
        <taxon>Anabantidae</taxon>
        <taxon>Anabas</taxon>
    </lineage>
</organism>
<protein>
    <recommendedName>
        <fullName evidence="4">Ig-like domain-containing protein</fullName>
    </recommendedName>
</protein>
<proteinExistence type="predicted"/>
<dbReference type="InterPro" id="IPR007110">
    <property type="entry name" value="Ig-like_dom"/>
</dbReference>
<reference evidence="5" key="3">
    <citation type="submission" date="2025-09" db="UniProtKB">
        <authorList>
            <consortium name="Ensembl"/>
        </authorList>
    </citation>
    <scope>IDENTIFICATION</scope>
</reference>
<reference evidence="5" key="1">
    <citation type="submission" date="2021-04" db="EMBL/GenBank/DDBJ databases">
        <authorList>
            <consortium name="Wellcome Sanger Institute Data Sharing"/>
        </authorList>
    </citation>
    <scope>NUCLEOTIDE SEQUENCE [LARGE SCALE GENOMIC DNA]</scope>
</reference>
<dbReference type="Ensembl" id="ENSATET00000021865.3">
    <property type="protein sequence ID" value="ENSATEP00000021506.3"/>
    <property type="gene ID" value="ENSATEG00000014936.3"/>
</dbReference>
<dbReference type="InParanoid" id="A0A3Q1JZ21"/>
<keyword evidence="1 3" id="KW-0732">Signal</keyword>
<dbReference type="InterPro" id="IPR050488">
    <property type="entry name" value="Ig_Fc_receptor"/>
</dbReference>
<dbReference type="PROSITE" id="PS50835">
    <property type="entry name" value="IG_LIKE"/>
    <property type="match status" value="1"/>
</dbReference>
<dbReference type="GO" id="GO:0009897">
    <property type="term" value="C:external side of plasma membrane"/>
    <property type="evidence" value="ECO:0007669"/>
    <property type="project" value="TreeGrafter"/>
</dbReference>
<evidence type="ECO:0000256" key="1">
    <source>
        <dbReference type="ARBA" id="ARBA00022729"/>
    </source>
</evidence>
<accession>A0A3Q1JZ21</accession>
<dbReference type="SUPFAM" id="SSF48726">
    <property type="entry name" value="Immunoglobulin"/>
    <property type="match status" value="2"/>
</dbReference>
<dbReference type="InterPro" id="IPR003599">
    <property type="entry name" value="Ig_sub"/>
</dbReference>
<evidence type="ECO:0000313" key="5">
    <source>
        <dbReference type="Ensembl" id="ENSATEP00000021506.3"/>
    </source>
</evidence>
<evidence type="ECO:0000256" key="3">
    <source>
        <dbReference type="SAM" id="SignalP"/>
    </source>
</evidence>
<dbReference type="GO" id="GO:0004888">
    <property type="term" value="F:transmembrane signaling receptor activity"/>
    <property type="evidence" value="ECO:0007669"/>
    <property type="project" value="TreeGrafter"/>
</dbReference>
<dbReference type="SMART" id="SM00409">
    <property type="entry name" value="IG"/>
    <property type="match status" value="2"/>
</dbReference>
<dbReference type="PANTHER" id="PTHR11481">
    <property type="entry name" value="IMMUNOGLOBULIN FC RECEPTOR"/>
    <property type="match status" value="1"/>
</dbReference>
<dbReference type="InterPro" id="IPR036179">
    <property type="entry name" value="Ig-like_dom_sf"/>
</dbReference>
<dbReference type="STRING" id="64144.ENSATEP00000021506"/>
<feature type="chain" id="PRO_5043837171" description="Ig-like domain-containing protein" evidence="3">
    <location>
        <begin position="26"/>
        <end position="245"/>
    </location>
</feature>
<dbReference type="Gene3D" id="2.60.40.10">
    <property type="entry name" value="Immunoglobulins"/>
    <property type="match status" value="2"/>
</dbReference>
<evidence type="ECO:0000256" key="2">
    <source>
        <dbReference type="ARBA" id="ARBA00023157"/>
    </source>
</evidence>
<reference evidence="5" key="2">
    <citation type="submission" date="2025-08" db="UniProtKB">
        <authorList>
            <consortium name="Ensembl"/>
        </authorList>
    </citation>
    <scope>IDENTIFICATION</scope>
</reference>
<dbReference type="GO" id="GO:0006955">
    <property type="term" value="P:immune response"/>
    <property type="evidence" value="ECO:0007669"/>
    <property type="project" value="TreeGrafter"/>
</dbReference>
<sequence>MEFTRSLTSLCPIFLFCFMAELQTATLNIRPNKSQFFWYEPLSLSCMVTGNSSGWTLKRNTSNKIFEPCSPGWGVPKESSCTIEDAYPSDSGVYWCESEFGESSNIIDISITDGVVILEIPALPVTEGDRVTLYCQYKEEDNNEIFTNFSANFYKNGVFIGAAGNFTLVSVSKADEGFYKCEHPSKEESPQSWLAVNSKAAVALLWSFGVLSKDTSTYSQEEPGIKTSNPDDCSTNAANCCPSSC</sequence>
<evidence type="ECO:0000259" key="4">
    <source>
        <dbReference type="PROSITE" id="PS50835"/>
    </source>
</evidence>
<feature type="domain" description="Ig-like" evidence="4">
    <location>
        <begin position="1"/>
        <end position="112"/>
    </location>
</feature>